<sequence>MEQHLNEAALKNSIKQIPVVFVNNVDTYSGWNISHFLANSRINGTLSDNTSVDRQVSYESQLQTTDDQGLVYQVYGTKTKFDSKSKEDELGCSTEPLGMLNLDISHCKQILVNEEREKLLALLLECNIIIYDITDIEDPDQVEEALWALSTLHSTAESFTSRKIFILVSTILTWARTKPLDPENPQSPLTEEEYKRRRAHPAFKRHLTAEKEIIRLGKKKSKMVMYVVTSGITYGGGEGFLHYWFKCGWHNNPVIQYPGDGQNIVPMIHIKDLASILQNVIERKPSIRYIIAVDEGFNTLDNIFKAISLELTTGEVIGVPKEYFLSVEDIPNKALDMLEVNIHVQPEIVEEDMSVTWVSKDGFTQNIKTCVQEYKEKRGLQPIRLCVLGPPVSGKTTIVNSLCAHYKLHPIQTEKIVQEMLEDLKEKAAEEVTDSNNEEVENAKEQLQDILSGQLANNGEIPNQYVIMFVRKMINSKPCQNQGFVLDGFPSTEEQARELFAVVEEAEELEEEESALYKNSIMPSLVINLNASDEFLRERAMNMPQEELEEKQYSEETFLYKLAHYRNLQLDDITAVEYFDEMEIHVVQIDVTANVEEHINDIQTKIIGKPHNYGPSIEELRERYKKKMEEKAKKEKEMAIKQREKEEEEERQRRIREEEWAQWLNQIQREEKRWLEAQSTPLRNYLMEHVIPTVAEGLLECCRLRPDDPVDFLAEYLFKHAMHE</sequence>
<keyword evidence="2" id="KW-0547">Nucleotide-binding</keyword>
<keyword evidence="5" id="KW-1185">Reference proteome</keyword>
<dbReference type="Pfam" id="PF05186">
    <property type="entry name" value="Dpy-30"/>
    <property type="match status" value="1"/>
</dbReference>
<proteinExistence type="predicted"/>
<dbReference type="GeneID" id="106459840"/>
<keyword evidence="1" id="KW-0808">Transferase</keyword>
<accession>A0ABM1SEN6</accession>
<evidence type="ECO:0000256" key="3">
    <source>
        <dbReference type="ARBA" id="ARBA00022777"/>
    </source>
</evidence>
<keyword evidence="3" id="KW-0418">Kinase</keyword>
<evidence type="ECO:0000256" key="1">
    <source>
        <dbReference type="ARBA" id="ARBA00022679"/>
    </source>
</evidence>
<name>A0ABM1SEN6_LIMPO</name>
<reference evidence="6" key="1">
    <citation type="submission" date="2025-08" db="UniProtKB">
        <authorList>
            <consortium name="RefSeq"/>
        </authorList>
    </citation>
    <scope>IDENTIFICATION</scope>
    <source>
        <tissue evidence="6">Muscle</tissue>
    </source>
</reference>
<dbReference type="SUPFAM" id="SSF51735">
    <property type="entry name" value="NAD(P)-binding Rossmann-fold domains"/>
    <property type="match status" value="1"/>
</dbReference>
<organism evidence="5 6">
    <name type="scientific">Limulus polyphemus</name>
    <name type="common">Atlantic horseshoe crab</name>
    <dbReference type="NCBI Taxonomy" id="6850"/>
    <lineage>
        <taxon>Eukaryota</taxon>
        <taxon>Metazoa</taxon>
        <taxon>Ecdysozoa</taxon>
        <taxon>Arthropoda</taxon>
        <taxon>Chelicerata</taxon>
        <taxon>Merostomata</taxon>
        <taxon>Xiphosura</taxon>
        <taxon>Limulidae</taxon>
        <taxon>Limulus</taxon>
    </lineage>
</organism>
<dbReference type="RefSeq" id="XP_022242091.1">
    <property type="nucleotide sequence ID" value="XM_022386383.1"/>
</dbReference>
<evidence type="ECO:0000313" key="5">
    <source>
        <dbReference type="Proteomes" id="UP000694941"/>
    </source>
</evidence>
<dbReference type="Gene3D" id="1.20.890.10">
    <property type="entry name" value="cAMP-dependent protein kinase regulatory subunit, dimerization-anchoring domain"/>
    <property type="match status" value="1"/>
</dbReference>
<feature type="coiled-coil region" evidence="4">
    <location>
        <begin position="418"/>
        <end position="457"/>
    </location>
</feature>
<feature type="coiled-coil region" evidence="4">
    <location>
        <begin position="617"/>
        <end position="658"/>
    </location>
</feature>
<dbReference type="Gene3D" id="3.40.50.720">
    <property type="entry name" value="NAD(P)-binding Rossmann-like Domain"/>
    <property type="match status" value="1"/>
</dbReference>
<evidence type="ECO:0000256" key="2">
    <source>
        <dbReference type="ARBA" id="ARBA00022741"/>
    </source>
</evidence>
<dbReference type="Proteomes" id="UP000694941">
    <property type="component" value="Unplaced"/>
</dbReference>
<dbReference type="InterPro" id="IPR027417">
    <property type="entry name" value="P-loop_NTPase"/>
</dbReference>
<evidence type="ECO:0000313" key="6">
    <source>
        <dbReference type="RefSeq" id="XP_022242091.1"/>
    </source>
</evidence>
<dbReference type="Gene3D" id="3.40.50.300">
    <property type="entry name" value="P-loop containing nucleotide triphosphate hydrolases"/>
    <property type="match status" value="1"/>
</dbReference>
<keyword evidence="4" id="KW-0175">Coiled coil</keyword>
<dbReference type="InterPro" id="IPR036291">
    <property type="entry name" value="NAD(P)-bd_dom_sf"/>
</dbReference>
<dbReference type="CDD" id="cd22967">
    <property type="entry name" value="DD_AK7"/>
    <property type="match status" value="1"/>
</dbReference>
<dbReference type="PANTHER" id="PTHR23359">
    <property type="entry name" value="NUCLEOTIDE KINASE"/>
    <property type="match status" value="1"/>
</dbReference>
<protein>
    <submittedName>
        <fullName evidence="6">LOW QUALITY PROTEIN: adenylate kinase 7-like</fullName>
    </submittedName>
</protein>
<evidence type="ECO:0000256" key="4">
    <source>
        <dbReference type="SAM" id="Coils"/>
    </source>
</evidence>
<dbReference type="InterPro" id="IPR007858">
    <property type="entry name" value="Dpy-30_motif"/>
</dbReference>
<dbReference type="InterPro" id="IPR047499">
    <property type="entry name" value="DD_AK7"/>
</dbReference>
<dbReference type="Pfam" id="PF00406">
    <property type="entry name" value="ADK"/>
    <property type="match status" value="1"/>
</dbReference>
<dbReference type="InterPro" id="IPR000850">
    <property type="entry name" value="Adenylat/UMP-CMP_kin"/>
</dbReference>
<dbReference type="SUPFAM" id="SSF52540">
    <property type="entry name" value="P-loop containing nucleoside triphosphate hydrolases"/>
    <property type="match status" value="1"/>
</dbReference>
<gene>
    <name evidence="6" type="primary">LOC106459840</name>
</gene>